<reference evidence="2" key="1">
    <citation type="submission" date="2019-05" db="EMBL/GenBank/DDBJ databases">
        <title>Annotation for the trematode Paragonimus heterotremus.</title>
        <authorList>
            <person name="Choi Y.-J."/>
        </authorList>
    </citation>
    <scope>NUCLEOTIDE SEQUENCE</scope>
    <source>
        <strain evidence="2">LC</strain>
    </source>
</reference>
<comment type="caution">
    <text evidence="2">The sequence shown here is derived from an EMBL/GenBank/DDBJ whole genome shotgun (WGS) entry which is preliminary data.</text>
</comment>
<name>A0A8J4TD57_9TREM</name>
<dbReference type="AlphaFoldDB" id="A0A8J4TD57"/>
<evidence type="ECO:0000256" key="1">
    <source>
        <dbReference type="SAM" id="MobiDB-lite"/>
    </source>
</evidence>
<gene>
    <name evidence="2" type="ORF">PHET_02021</name>
</gene>
<evidence type="ECO:0000313" key="3">
    <source>
        <dbReference type="Proteomes" id="UP000748531"/>
    </source>
</evidence>
<feature type="region of interest" description="Disordered" evidence="1">
    <location>
        <begin position="53"/>
        <end position="76"/>
    </location>
</feature>
<dbReference type="Proteomes" id="UP000748531">
    <property type="component" value="Unassembled WGS sequence"/>
</dbReference>
<organism evidence="2 3">
    <name type="scientific">Paragonimus heterotremus</name>
    <dbReference type="NCBI Taxonomy" id="100268"/>
    <lineage>
        <taxon>Eukaryota</taxon>
        <taxon>Metazoa</taxon>
        <taxon>Spiralia</taxon>
        <taxon>Lophotrochozoa</taxon>
        <taxon>Platyhelminthes</taxon>
        <taxon>Trematoda</taxon>
        <taxon>Digenea</taxon>
        <taxon>Plagiorchiida</taxon>
        <taxon>Troglotremata</taxon>
        <taxon>Troglotrematidae</taxon>
        <taxon>Paragonimus</taxon>
    </lineage>
</organism>
<sequence>MSHIPKASRKREDKATLTNEVLSDIKPISKIKHKLSISLKEVESALYPTPGVERKQLSLRPTDSSLSSTRLSHPSKVMQPLVGPRITRSNSDIQSHDMIFITHNRPSCNRTLFNPVGLPPIEGPFGKKKVEYKINSTEETEVTQWSSSLSAEAPDALCIPHKNAAVQYETISEKVADNWQGYSAPERPPLYNLGTQCQKELTKPYKSRRNPHLHFSCNWLGTGSLHPLQINRPICRRSYSMRFHPRRFRTYSLEGRVHNNFQSNCTVYTRMQQLHGTYLTPITCRRSQGFECWDK</sequence>
<feature type="compositionally biased region" description="Low complexity" evidence="1">
    <location>
        <begin position="58"/>
        <end position="75"/>
    </location>
</feature>
<evidence type="ECO:0000313" key="2">
    <source>
        <dbReference type="EMBL" id="KAF5404158.1"/>
    </source>
</evidence>
<keyword evidence="3" id="KW-1185">Reference proteome</keyword>
<proteinExistence type="predicted"/>
<protein>
    <submittedName>
        <fullName evidence="2">Uncharacterized protein</fullName>
    </submittedName>
</protein>
<dbReference type="EMBL" id="LUCH01000860">
    <property type="protein sequence ID" value="KAF5404158.1"/>
    <property type="molecule type" value="Genomic_DNA"/>
</dbReference>
<accession>A0A8J4TD57</accession>